<reference evidence="2 3" key="1">
    <citation type="submission" date="2024-02" db="EMBL/GenBank/DDBJ databases">
        <title>A novel Gemmatimonadota bacterium.</title>
        <authorList>
            <person name="Du Z.-J."/>
            <person name="Ye Y.-Q."/>
        </authorList>
    </citation>
    <scope>NUCLEOTIDE SEQUENCE [LARGE SCALE GENOMIC DNA]</scope>
    <source>
        <strain evidence="2 3">DH-20</strain>
    </source>
</reference>
<evidence type="ECO:0000313" key="3">
    <source>
        <dbReference type="Proteomes" id="UP001484239"/>
    </source>
</evidence>
<dbReference type="NCBIfam" id="NF040505">
    <property type="entry name" value="ArsO_flavin_mono"/>
    <property type="match status" value="1"/>
</dbReference>
<accession>A0ABU9E6E1</accession>
<keyword evidence="3" id="KW-1185">Reference proteome</keyword>
<keyword evidence="2" id="KW-0503">Monooxygenase</keyword>
<gene>
    <name evidence="2" type="ORF">WI372_04750</name>
</gene>
<dbReference type="InterPro" id="IPR036188">
    <property type="entry name" value="FAD/NAD-bd_sf"/>
</dbReference>
<evidence type="ECO:0000313" key="2">
    <source>
        <dbReference type="EMBL" id="MEK9500277.1"/>
    </source>
</evidence>
<dbReference type="InterPro" id="IPR050982">
    <property type="entry name" value="Auxin_biosynth/cation_transpt"/>
</dbReference>
<dbReference type="RefSeq" id="WP_405286438.1">
    <property type="nucleotide sequence ID" value="NZ_JBBHLI010000002.1"/>
</dbReference>
<proteinExistence type="predicted"/>
<dbReference type="PRINTS" id="PR00368">
    <property type="entry name" value="FADPNR"/>
</dbReference>
<dbReference type="Proteomes" id="UP001484239">
    <property type="component" value="Unassembled WGS sequence"/>
</dbReference>
<dbReference type="PRINTS" id="PR00469">
    <property type="entry name" value="PNDRDTASEII"/>
</dbReference>
<protein>
    <submittedName>
        <fullName evidence="2">ArsO family NAD(P)H-dependent flavin-containing monooxygenase</fullName>
    </submittedName>
</protein>
<dbReference type="PANTHER" id="PTHR43539">
    <property type="entry name" value="FLAVIN-BINDING MONOOXYGENASE-LIKE PROTEIN (AFU_ORTHOLOGUE AFUA_4G09220)"/>
    <property type="match status" value="1"/>
</dbReference>
<dbReference type="Gene3D" id="3.50.50.60">
    <property type="entry name" value="FAD/NAD(P)-binding domain"/>
    <property type="match status" value="1"/>
</dbReference>
<name>A0ABU9E6E1_9BACT</name>
<dbReference type="SUPFAM" id="SSF51905">
    <property type="entry name" value="FAD/NAD(P)-binding domain"/>
    <property type="match status" value="2"/>
</dbReference>
<evidence type="ECO:0000256" key="1">
    <source>
        <dbReference type="ARBA" id="ARBA00023002"/>
    </source>
</evidence>
<keyword evidence="1" id="KW-0560">Oxidoreductase</keyword>
<dbReference type="EMBL" id="JBBHLI010000002">
    <property type="protein sequence ID" value="MEK9500277.1"/>
    <property type="molecule type" value="Genomic_DNA"/>
</dbReference>
<comment type="caution">
    <text evidence="2">The sequence shown here is derived from an EMBL/GenBank/DDBJ whole genome shotgun (WGS) entry which is preliminary data.</text>
</comment>
<dbReference type="Pfam" id="PF13738">
    <property type="entry name" value="Pyr_redox_3"/>
    <property type="match status" value="1"/>
</dbReference>
<sequence length="377" mass="40915">MERMEASTDRRARRQDVVVIGGGQAGLALGYHLRRAQRDTDFTYTLLDDQPGPGGAWRHGWDSLRLFSPAEWSSLPGWPLPRAQAERYPDGGAPEYPTRDDVLSYLSAFEARYELPVERPVAVTAVREGADGRLAVDTDRGAIEARAVISATGSWARPFVPEIPGREAFEGAQLHSAHYRTPAPFAGRRVLVIGGGNSGAQIAAELSKSARVTWVTLEPPRFLPEEVDGRVLFDRATARYAAIKAGEDPGRPYTLADIVQVAPVREARAAGRLSDDRRPPRAFTPRGVVWPDGSEESVDAVIWCTGFRPALDHLRPLGVIDDDGRVAVKGTRSVRDPRLWLVGYGSWVGFAAATLIGVGRSAKQTATEVAAFVGETG</sequence>
<dbReference type="GO" id="GO:0004497">
    <property type="term" value="F:monooxygenase activity"/>
    <property type="evidence" value="ECO:0007669"/>
    <property type="project" value="UniProtKB-KW"/>
</dbReference>
<organism evidence="2 3">
    <name type="scientific">Gaopeijia maritima</name>
    <dbReference type="NCBI Taxonomy" id="3119007"/>
    <lineage>
        <taxon>Bacteria</taxon>
        <taxon>Pseudomonadati</taxon>
        <taxon>Gemmatimonadota</taxon>
        <taxon>Longimicrobiia</taxon>
        <taxon>Gaopeijiales</taxon>
        <taxon>Gaopeijiaceae</taxon>
        <taxon>Gaopeijia</taxon>
    </lineage>
</organism>
<dbReference type="PANTHER" id="PTHR43539:SF78">
    <property type="entry name" value="FLAVIN-CONTAINING MONOOXYGENASE"/>
    <property type="match status" value="1"/>
</dbReference>